<evidence type="ECO:0000256" key="5">
    <source>
        <dbReference type="HAMAP-Rule" id="MF_00376"/>
    </source>
</evidence>
<dbReference type="PANTHER" id="PTHR10695">
    <property type="entry name" value="DEPHOSPHO-COA KINASE-RELATED"/>
    <property type="match status" value="1"/>
</dbReference>
<evidence type="ECO:0000256" key="1">
    <source>
        <dbReference type="ARBA" id="ARBA00009018"/>
    </source>
</evidence>
<dbReference type="PANTHER" id="PTHR10695:SF46">
    <property type="entry name" value="BIFUNCTIONAL COENZYME A SYNTHASE-RELATED"/>
    <property type="match status" value="1"/>
</dbReference>
<comment type="similarity">
    <text evidence="1 5">Belongs to the CoaE family.</text>
</comment>
<name>A0A074VFV4_9NEIS</name>
<evidence type="ECO:0000256" key="3">
    <source>
        <dbReference type="ARBA" id="ARBA00022840"/>
    </source>
</evidence>
<keyword evidence="2 5" id="KW-0547">Nucleotide-binding</keyword>
<comment type="pathway">
    <text evidence="5">Cofactor biosynthesis; coenzyme A biosynthesis; CoA from (R)-pantothenate: step 5/5.</text>
</comment>
<dbReference type="Gene3D" id="3.40.50.300">
    <property type="entry name" value="P-loop containing nucleotide triphosphate hydrolases"/>
    <property type="match status" value="1"/>
</dbReference>
<protein>
    <recommendedName>
        <fullName evidence="5 6">Dephospho-CoA kinase</fullName>
        <ecNumber evidence="5 6">2.7.1.24</ecNumber>
    </recommendedName>
    <alternativeName>
        <fullName evidence="5">Dephosphocoenzyme A kinase</fullName>
    </alternativeName>
</protein>
<dbReference type="HAMAP" id="MF_00376">
    <property type="entry name" value="Dephospho_CoA_kinase"/>
    <property type="match status" value="1"/>
</dbReference>
<dbReference type="NCBIfam" id="TIGR00152">
    <property type="entry name" value="dephospho-CoA kinase"/>
    <property type="match status" value="1"/>
</dbReference>
<dbReference type="AlphaFoldDB" id="A0A074VFV4"/>
<comment type="catalytic activity">
    <reaction evidence="5">
        <text>3'-dephospho-CoA + ATP = ADP + CoA + H(+)</text>
        <dbReference type="Rhea" id="RHEA:18245"/>
        <dbReference type="ChEBI" id="CHEBI:15378"/>
        <dbReference type="ChEBI" id="CHEBI:30616"/>
        <dbReference type="ChEBI" id="CHEBI:57287"/>
        <dbReference type="ChEBI" id="CHEBI:57328"/>
        <dbReference type="ChEBI" id="CHEBI:456216"/>
        <dbReference type="EC" id="2.7.1.24"/>
    </reaction>
</comment>
<comment type="subcellular location">
    <subcellularLocation>
        <location evidence="5">Cytoplasm</location>
    </subcellularLocation>
</comment>
<organism evidence="7 8">
    <name type="scientific">Snodgrassella alvi SCGC AB-598-J21</name>
    <dbReference type="NCBI Taxonomy" id="1385367"/>
    <lineage>
        <taxon>Bacteria</taxon>
        <taxon>Pseudomonadati</taxon>
        <taxon>Pseudomonadota</taxon>
        <taxon>Betaproteobacteria</taxon>
        <taxon>Neisseriales</taxon>
        <taxon>Neisseriaceae</taxon>
        <taxon>Snodgrassella</taxon>
    </lineage>
</organism>
<evidence type="ECO:0000256" key="4">
    <source>
        <dbReference type="ARBA" id="ARBA00022993"/>
    </source>
</evidence>
<evidence type="ECO:0000256" key="6">
    <source>
        <dbReference type="NCBIfam" id="TIGR00152"/>
    </source>
</evidence>
<dbReference type="InterPro" id="IPR027417">
    <property type="entry name" value="P-loop_NTPase"/>
</dbReference>
<sequence length="204" mass="22804">MTFWIGLSGGIGSGKSAVASCFTALGVPVLSADEISHQLTAPDGLALSEIRRQCGNNLFLTDGSLDRPKLRNWVFADSQNRILLENILHPLILQSLQQARQHIASDQHYGIIEIPLLAEKPEFQRLVQRILIIEAPVNICIQRVRQRSNLDESIIRAIMAQQADSNSRKAIADDIIINDGNWQELSRKVIQLHHFYQALTPAKL</sequence>
<dbReference type="GO" id="GO:0005524">
    <property type="term" value="F:ATP binding"/>
    <property type="evidence" value="ECO:0007669"/>
    <property type="project" value="UniProtKB-UniRule"/>
</dbReference>
<keyword evidence="5" id="KW-0963">Cytoplasm</keyword>
<gene>
    <name evidence="5" type="primary">coaE</name>
    <name evidence="7" type="ORF">SASC598J21_008820</name>
</gene>
<comment type="caution">
    <text evidence="7">The sequence shown here is derived from an EMBL/GenBank/DDBJ whole genome shotgun (WGS) entry which is preliminary data.</text>
</comment>
<dbReference type="EC" id="2.7.1.24" evidence="5 6"/>
<dbReference type="CDD" id="cd02022">
    <property type="entry name" value="DPCK"/>
    <property type="match status" value="1"/>
</dbReference>
<reference evidence="7 8" key="1">
    <citation type="journal article" date="2014" name="PLoS Genet.">
        <title>Hidden diversity in honey bee gut symbionts detected by single-cell genomics.</title>
        <authorList>
            <person name="Engel P."/>
            <person name="Stepanauskas R."/>
            <person name="Moran N."/>
        </authorList>
    </citation>
    <scope>NUCLEOTIDE SEQUENCE [LARGE SCALE GENOMIC DNA]</scope>
    <source>
        <strain evidence="7 8">SCGC AB-598-J21</strain>
    </source>
</reference>
<keyword evidence="3 5" id="KW-0067">ATP-binding</keyword>
<proteinExistence type="inferred from homology"/>
<dbReference type="InterPro" id="IPR001977">
    <property type="entry name" value="Depp_CoAkinase"/>
</dbReference>
<keyword evidence="4 5" id="KW-0173">Coenzyme A biosynthesis</keyword>
<dbReference type="UniPathway" id="UPA00241">
    <property type="reaction ID" value="UER00356"/>
</dbReference>
<dbReference type="Pfam" id="PF01121">
    <property type="entry name" value="CoaE"/>
    <property type="match status" value="1"/>
</dbReference>
<evidence type="ECO:0000313" key="8">
    <source>
        <dbReference type="Proteomes" id="UP000027644"/>
    </source>
</evidence>
<keyword evidence="5" id="KW-0808">Transferase</keyword>
<evidence type="ECO:0000313" key="7">
    <source>
        <dbReference type="EMBL" id="KEQ01340.1"/>
    </source>
</evidence>
<dbReference type="GO" id="GO:0015937">
    <property type="term" value="P:coenzyme A biosynthetic process"/>
    <property type="evidence" value="ECO:0007669"/>
    <property type="project" value="UniProtKB-UniRule"/>
</dbReference>
<evidence type="ECO:0000256" key="2">
    <source>
        <dbReference type="ARBA" id="ARBA00022741"/>
    </source>
</evidence>
<dbReference type="EMBL" id="AVQL01000425">
    <property type="protein sequence ID" value="KEQ01340.1"/>
    <property type="molecule type" value="Genomic_DNA"/>
</dbReference>
<dbReference type="Proteomes" id="UP000027644">
    <property type="component" value="Unassembled WGS sequence"/>
</dbReference>
<accession>A0A074VFV4</accession>
<comment type="function">
    <text evidence="5">Catalyzes the phosphorylation of the 3'-hydroxyl group of dephosphocoenzyme A to form coenzyme A.</text>
</comment>
<dbReference type="GO" id="GO:0004140">
    <property type="term" value="F:dephospho-CoA kinase activity"/>
    <property type="evidence" value="ECO:0007669"/>
    <property type="project" value="UniProtKB-UniRule"/>
</dbReference>
<keyword evidence="5 7" id="KW-0418">Kinase</keyword>
<dbReference type="SUPFAM" id="SSF52540">
    <property type="entry name" value="P-loop containing nucleoside triphosphate hydrolases"/>
    <property type="match status" value="1"/>
</dbReference>
<dbReference type="GO" id="GO:0005737">
    <property type="term" value="C:cytoplasm"/>
    <property type="evidence" value="ECO:0007669"/>
    <property type="project" value="UniProtKB-SubCell"/>
</dbReference>
<dbReference type="PROSITE" id="PS51219">
    <property type="entry name" value="DPCK"/>
    <property type="match status" value="1"/>
</dbReference>
<feature type="binding site" evidence="5">
    <location>
        <begin position="12"/>
        <end position="17"/>
    </location>
    <ligand>
        <name>ATP</name>
        <dbReference type="ChEBI" id="CHEBI:30616"/>
    </ligand>
</feature>